<proteinExistence type="predicted"/>
<reference evidence="1 2" key="1">
    <citation type="submission" date="2017-04" db="EMBL/GenBank/DDBJ databases">
        <authorList>
            <person name="Afonso C.L."/>
            <person name="Miller P.J."/>
            <person name="Scott M.A."/>
            <person name="Spackman E."/>
            <person name="Goraichik I."/>
            <person name="Dimitrov K.M."/>
            <person name="Suarez D.L."/>
            <person name="Swayne D.E."/>
        </authorList>
    </citation>
    <scope>NUCLEOTIDE SEQUENCE [LARGE SCALE GENOMIC DNA]</scope>
</reference>
<gene>
    <name evidence="1" type="ORF">KASA_0N02695G</name>
</gene>
<dbReference type="AlphaFoldDB" id="A0A1X7R461"/>
<dbReference type="STRING" id="1789683.A0A1X7R461"/>
<evidence type="ECO:0000313" key="2">
    <source>
        <dbReference type="Proteomes" id="UP000196158"/>
    </source>
</evidence>
<protein>
    <submittedName>
        <fullName evidence="1">Similar to Saccharomyces cerevisiae YDR022C CIS1 Autophagy-specific protein required for autophagosome formation</fullName>
    </submittedName>
</protein>
<dbReference type="OrthoDB" id="4065598at2759"/>
<evidence type="ECO:0000313" key="1">
    <source>
        <dbReference type="EMBL" id="SMN20314.1"/>
    </source>
</evidence>
<dbReference type="EMBL" id="FXLY01000005">
    <property type="protein sequence ID" value="SMN20314.1"/>
    <property type="molecule type" value="Genomic_DNA"/>
</dbReference>
<dbReference type="Pfam" id="PF09795">
    <property type="entry name" value="ATG31"/>
    <property type="match status" value="1"/>
</dbReference>
<dbReference type="GO" id="GO:0000407">
    <property type="term" value="C:phagophore assembly site"/>
    <property type="evidence" value="ECO:0007669"/>
    <property type="project" value="InterPro"/>
</dbReference>
<keyword evidence="2" id="KW-1185">Reference proteome</keyword>
<dbReference type="Proteomes" id="UP000196158">
    <property type="component" value="Unassembled WGS sequence"/>
</dbReference>
<dbReference type="Gene3D" id="2.60.270.60">
    <property type="match status" value="1"/>
</dbReference>
<dbReference type="InterPro" id="IPR018621">
    <property type="entry name" value="Atg31"/>
</dbReference>
<name>A0A1X7R461_9SACH</name>
<organism evidence="1 2">
    <name type="scientific">Maudiozyma saulgeensis</name>
    <dbReference type="NCBI Taxonomy" id="1789683"/>
    <lineage>
        <taxon>Eukaryota</taxon>
        <taxon>Fungi</taxon>
        <taxon>Dikarya</taxon>
        <taxon>Ascomycota</taxon>
        <taxon>Saccharomycotina</taxon>
        <taxon>Saccharomycetes</taxon>
        <taxon>Saccharomycetales</taxon>
        <taxon>Saccharomycetaceae</taxon>
        <taxon>Maudiozyma</taxon>
    </lineage>
</organism>
<dbReference type="GO" id="GO:0006914">
    <property type="term" value="P:autophagy"/>
    <property type="evidence" value="ECO:0007669"/>
    <property type="project" value="InterPro"/>
</dbReference>
<sequence length="162" mass="18496">MEPVVLSVFDKNIFYELSNKKSTGAEQSNSRHVVFPTHFKYIFDDPEETIISSTEPVSDINDDEGIENVIVLNLDESYNLLKVELLSENVELLSFKQNKNQSSLTKLDEPQDDSSMKVYDIELDVVSNFKDVDSLTDNLSLDELIKLFNVQNDQIQKITNSI</sequence>
<accession>A0A1X7R461</accession>